<feature type="domain" description="Cytochrome c" evidence="7">
    <location>
        <begin position="35"/>
        <end position="130"/>
    </location>
</feature>
<evidence type="ECO:0000256" key="2">
    <source>
        <dbReference type="ARBA" id="ARBA00022617"/>
    </source>
</evidence>
<dbReference type="Pfam" id="PF00034">
    <property type="entry name" value="Cytochrom_C"/>
    <property type="match status" value="1"/>
</dbReference>
<keyword evidence="3 6" id="KW-0479">Metal-binding</keyword>
<dbReference type="SUPFAM" id="SSF46626">
    <property type="entry name" value="Cytochrome c"/>
    <property type="match status" value="1"/>
</dbReference>
<accession>A0ABW5BKP5</accession>
<evidence type="ECO:0000256" key="3">
    <source>
        <dbReference type="ARBA" id="ARBA00022723"/>
    </source>
</evidence>
<evidence type="ECO:0000256" key="6">
    <source>
        <dbReference type="PROSITE-ProRule" id="PRU00433"/>
    </source>
</evidence>
<dbReference type="EMBL" id="JBHUII010000004">
    <property type="protein sequence ID" value="MFD2206051.1"/>
    <property type="molecule type" value="Genomic_DNA"/>
</dbReference>
<evidence type="ECO:0000313" key="8">
    <source>
        <dbReference type="EMBL" id="MFD2206051.1"/>
    </source>
</evidence>
<organism evidence="8 9">
    <name type="scientific">Kiloniella antarctica</name>
    <dbReference type="NCBI Taxonomy" id="1550907"/>
    <lineage>
        <taxon>Bacteria</taxon>
        <taxon>Pseudomonadati</taxon>
        <taxon>Pseudomonadota</taxon>
        <taxon>Alphaproteobacteria</taxon>
        <taxon>Rhodospirillales</taxon>
        <taxon>Kiloniellaceae</taxon>
        <taxon>Kiloniella</taxon>
    </lineage>
</organism>
<dbReference type="RefSeq" id="WP_380251255.1">
    <property type="nucleotide sequence ID" value="NZ_JBHUII010000004.1"/>
</dbReference>
<dbReference type="PANTHER" id="PTHR33751">
    <property type="entry name" value="CBB3-TYPE CYTOCHROME C OXIDASE SUBUNIT FIXP"/>
    <property type="match status" value="1"/>
</dbReference>
<evidence type="ECO:0000259" key="7">
    <source>
        <dbReference type="PROSITE" id="PS51007"/>
    </source>
</evidence>
<keyword evidence="5 6" id="KW-0408">Iron</keyword>
<dbReference type="InterPro" id="IPR009056">
    <property type="entry name" value="Cyt_c-like_dom"/>
</dbReference>
<evidence type="ECO:0000313" key="9">
    <source>
        <dbReference type="Proteomes" id="UP001597294"/>
    </source>
</evidence>
<sequence length="130" mass="13747">MTKSDMIARSGLLALRLKTRLGLKIAGLALGLFSPLLMSGHAIADTPAPTPTAIPAVGSQCLSCHGEDGRPALADVPIIAGQQPIYLANALRHYKSGQRTGGQALVMQEMVKDLTDKDIVALAKWFGEQK</sequence>
<evidence type="ECO:0000256" key="5">
    <source>
        <dbReference type="ARBA" id="ARBA00023004"/>
    </source>
</evidence>
<keyword evidence="1" id="KW-0813">Transport</keyword>
<dbReference type="InterPro" id="IPR036909">
    <property type="entry name" value="Cyt_c-like_dom_sf"/>
</dbReference>
<gene>
    <name evidence="8" type="ORF">ACFSKO_10525</name>
</gene>
<evidence type="ECO:0000256" key="1">
    <source>
        <dbReference type="ARBA" id="ARBA00022448"/>
    </source>
</evidence>
<protein>
    <submittedName>
        <fullName evidence="8">C-type cytochrome</fullName>
    </submittedName>
</protein>
<reference evidence="9" key="1">
    <citation type="journal article" date="2019" name="Int. J. Syst. Evol. Microbiol.">
        <title>The Global Catalogue of Microorganisms (GCM) 10K type strain sequencing project: providing services to taxonomists for standard genome sequencing and annotation.</title>
        <authorList>
            <consortium name="The Broad Institute Genomics Platform"/>
            <consortium name="The Broad Institute Genome Sequencing Center for Infectious Disease"/>
            <person name="Wu L."/>
            <person name="Ma J."/>
        </authorList>
    </citation>
    <scope>NUCLEOTIDE SEQUENCE [LARGE SCALE GENOMIC DNA]</scope>
    <source>
        <strain evidence="9">CGMCC 4.7192</strain>
    </source>
</reference>
<keyword evidence="2 6" id="KW-0349">Heme</keyword>
<name>A0ABW5BKP5_9PROT</name>
<dbReference type="InterPro" id="IPR050597">
    <property type="entry name" value="Cytochrome_c_Oxidase_Subunit"/>
</dbReference>
<dbReference type="Gene3D" id="1.10.760.10">
    <property type="entry name" value="Cytochrome c-like domain"/>
    <property type="match status" value="1"/>
</dbReference>
<comment type="caution">
    <text evidence="8">The sequence shown here is derived from an EMBL/GenBank/DDBJ whole genome shotgun (WGS) entry which is preliminary data.</text>
</comment>
<dbReference type="PROSITE" id="PS51007">
    <property type="entry name" value="CYTC"/>
    <property type="match status" value="1"/>
</dbReference>
<dbReference type="PANTHER" id="PTHR33751:SF9">
    <property type="entry name" value="CYTOCHROME C4"/>
    <property type="match status" value="1"/>
</dbReference>
<evidence type="ECO:0000256" key="4">
    <source>
        <dbReference type="ARBA" id="ARBA00022982"/>
    </source>
</evidence>
<dbReference type="Proteomes" id="UP001597294">
    <property type="component" value="Unassembled WGS sequence"/>
</dbReference>
<keyword evidence="9" id="KW-1185">Reference proteome</keyword>
<keyword evidence="4" id="KW-0249">Electron transport</keyword>
<proteinExistence type="predicted"/>